<name>A0A6A1WMX0_9ROSI</name>
<dbReference type="Pfam" id="PF04504">
    <property type="entry name" value="GeBP-like_DBD"/>
    <property type="match status" value="1"/>
</dbReference>
<evidence type="ECO:0000256" key="2">
    <source>
        <dbReference type="SAM" id="MobiDB-lite"/>
    </source>
</evidence>
<accession>A0A6A1WMX0</accession>
<evidence type="ECO:0000313" key="4">
    <source>
        <dbReference type="EMBL" id="KAB1226591.1"/>
    </source>
</evidence>
<dbReference type="InterPro" id="IPR053932">
    <property type="entry name" value="GeBP-like_DBD"/>
</dbReference>
<dbReference type="InterPro" id="IPR007592">
    <property type="entry name" value="GEBP"/>
</dbReference>
<dbReference type="GO" id="GO:0005634">
    <property type="term" value="C:nucleus"/>
    <property type="evidence" value="ECO:0007669"/>
    <property type="project" value="TreeGrafter"/>
</dbReference>
<feature type="compositionally biased region" description="Low complexity" evidence="2">
    <location>
        <begin position="68"/>
        <end position="78"/>
    </location>
</feature>
<dbReference type="PANTHER" id="PTHR31662:SF33">
    <property type="entry name" value="DNA-BINDING STOREKEEPER PROTEIN TRANSCRIPTIONAL REGULATOR-LIKE PROTEIN"/>
    <property type="match status" value="1"/>
</dbReference>
<feature type="compositionally biased region" description="Acidic residues" evidence="2">
    <location>
        <begin position="19"/>
        <end position="54"/>
    </location>
</feature>
<feature type="domain" description="Glabrous enhancer-binding protein-like DBD" evidence="3">
    <location>
        <begin position="115"/>
        <end position="217"/>
    </location>
</feature>
<dbReference type="AlphaFoldDB" id="A0A6A1WMX0"/>
<protein>
    <submittedName>
        <fullName evidence="4">Mediator-associated protein 1</fullName>
    </submittedName>
</protein>
<feature type="region of interest" description="Disordered" evidence="2">
    <location>
        <begin position="1"/>
        <end position="54"/>
    </location>
</feature>
<feature type="region of interest" description="Disordered" evidence="2">
    <location>
        <begin position="66"/>
        <end position="108"/>
    </location>
</feature>
<organism evidence="4 5">
    <name type="scientific">Morella rubra</name>
    <name type="common">Chinese bayberry</name>
    <dbReference type="NCBI Taxonomy" id="262757"/>
    <lineage>
        <taxon>Eukaryota</taxon>
        <taxon>Viridiplantae</taxon>
        <taxon>Streptophyta</taxon>
        <taxon>Embryophyta</taxon>
        <taxon>Tracheophyta</taxon>
        <taxon>Spermatophyta</taxon>
        <taxon>Magnoliopsida</taxon>
        <taxon>eudicotyledons</taxon>
        <taxon>Gunneridae</taxon>
        <taxon>Pentapetalae</taxon>
        <taxon>rosids</taxon>
        <taxon>fabids</taxon>
        <taxon>Fagales</taxon>
        <taxon>Myricaceae</taxon>
        <taxon>Morella</taxon>
    </lineage>
</organism>
<sequence>MAPGSPSFPFDSLPSYLFDGEEDDETDHAYEVEEDIAESGSEEYSSEVEEDECSYEYHYDDEIGDYVALSSPSLSPSAQKEYRPDSETHSTESEGGHTAKHAREISSSIPKKKSFEKVWSDGDEINILKDLLEYAENKRADPVSAPADVTQFYKSFKASFHRQVTRVQLAEKVRRLKKKFKDIIARKRSGQTGRDKDPTSSKPHETELFQLSNKIWGGVGDDIRDEPKCVLEMHKPSKNLDFDGLEDFLRDHGLNLDLLDENRKATLEEKWNQFRFSALVTFSKEAAFRRELMQQALDASRSGRF</sequence>
<dbReference type="EMBL" id="RXIC02000019">
    <property type="protein sequence ID" value="KAB1226591.1"/>
    <property type="molecule type" value="Genomic_DNA"/>
</dbReference>
<feature type="compositionally biased region" description="Basic and acidic residues" evidence="2">
    <location>
        <begin position="80"/>
        <end position="104"/>
    </location>
</feature>
<dbReference type="OrthoDB" id="661680at2759"/>
<evidence type="ECO:0000259" key="3">
    <source>
        <dbReference type="Pfam" id="PF04504"/>
    </source>
</evidence>
<dbReference type="Proteomes" id="UP000516437">
    <property type="component" value="Chromosome 1"/>
</dbReference>
<evidence type="ECO:0000313" key="5">
    <source>
        <dbReference type="Proteomes" id="UP000516437"/>
    </source>
</evidence>
<comment type="similarity">
    <text evidence="1">Belongs to the GeBP family.</text>
</comment>
<keyword evidence="5" id="KW-1185">Reference proteome</keyword>
<evidence type="ECO:0000256" key="1">
    <source>
        <dbReference type="ARBA" id="ARBA00010820"/>
    </source>
</evidence>
<reference evidence="4 5" key="1">
    <citation type="journal article" date="2019" name="Plant Biotechnol. J.">
        <title>The red bayberry genome and genetic basis of sex determination.</title>
        <authorList>
            <person name="Jia H.M."/>
            <person name="Jia H.J."/>
            <person name="Cai Q.L."/>
            <person name="Wang Y."/>
            <person name="Zhao H.B."/>
            <person name="Yang W.F."/>
            <person name="Wang G.Y."/>
            <person name="Li Y.H."/>
            <person name="Zhan D.L."/>
            <person name="Shen Y.T."/>
            <person name="Niu Q.F."/>
            <person name="Chang L."/>
            <person name="Qiu J."/>
            <person name="Zhao L."/>
            <person name="Xie H.B."/>
            <person name="Fu W.Y."/>
            <person name="Jin J."/>
            <person name="Li X.W."/>
            <person name="Jiao Y."/>
            <person name="Zhou C.C."/>
            <person name="Tu T."/>
            <person name="Chai C.Y."/>
            <person name="Gao J.L."/>
            <person name="Fan L.J."/>
            <person name="van de Weg E."/>
            <person name="Wang J.Y."/>
            <person name="Gao Z.S."/>
        </authorList>
    </citation>
    <scope>NUCLEOTIDE SEQUENCE [LARGE SCALE GENOMIC DNA]</scope>
    <source>
        <tissue evidence="4">Leaves</tissue>
    </source>
</reference>
<gene>
    <name evidence="4" type="ORF">CJ030_MR1G019150</name>
</gene>
<proteinExistence type="inferred from homology"/>
<comment type="caution">
    <text evidence="4">The sequence shown here is derived from an EMBL/GenBank/DDBJ whole genome shotgun (WGS) entry which is preliminary data.</text>
</comment>
<dbReference type="PANTHER" id="PTHR31662">
    <property type="entry name" value="BNAANNG10740D PROTEIN-RELATED"/>
    <property type="match status" value="1"/>
</dbReference>
<dbReference type="GO" id="GO:0006355">
    <property type="term" value="P:regulation of DNA-templated transcription"/>
    <property type="evidence" value="ECO:0007669"/>
    <property type="project" value="InterPro"/>
</dbReference>